<dbReference type="Gene3D" id="2.40.70.10">
    <property type="entry name" value="Acid Proteases"/>
    <property type="match status" value="2"/>
</dbReference>
<evidence type="ECO:0000313" key="5">
    <source>
        <dbReference type="Proteomes" id="UP000824890"/>
    </source>
</evidence>
<reference evidence="4 5" key="1">
    <citation type="submission" date="2021-05" db="EMBL/GenBank/DDBJ databases">
        <title>Genome Assembly of Synthetic Allotetraploid Brassica napus Reveals Homoeologous Exchanges between Subgenomes.</title>
        <authorList>
            <person name="Davis J.T."/>
        </authorList>
    </citation>
    <scope>NUCLEOTIDE SEQUENCE [LARGE SCALE GENOMIC DNA]</scope>
    <source>
        <strain evidence="5">cv. Da-Ae</strain>
        <tissue evidence="4">Seedling</tissue>
    </source>
</reference>
<comment type="caution">
    <text evidence="4">The sequence shown here is derived from an EMBL/GenBank/DDBJ whole genome shotgun (WGS) entry which is preliminary data.</text>
</comment>
<dbReference type="Proteomes" id="UP000824890">
    <property type="component" value="Unassembled WGS sequence"/>
</dbReference>
<accession>A0ABQ7Y0V0</accession>
<dbReference type="SUPFAM" id="SSF50630">
    <property type="entry name" value="Acid proteases"/>
    <property type="match status" value="1"/>
</dbReference>
<evidence type="ECO:0000256" key="2">
    <source>
        <dbReference type="SAM" id="SignalP"/>
    </source>
</evidence>
<keyword evidence="2" id="KW-0732">Signal</keyword>
<dbReference type="InterPro" id="IPR032799">
    <property type="entry name" value="TAXi_C"/>
</dbReference>
<name>A0ABQ7Y0V0_BRANA</name>
<dbReference type="InterPro" id="IPR032861">
    <property type="entry name" value="TAXi_N"/>
</dbReference>
<evidence type="ECO:0000313" key="4">
    <source>
        <dbReference type="EMBL" id="KAH0861827.1"/>
    </source>
</evidence>
<evidence type="ECO:0000256" key="1">
    <source>
        <dbReference type="ARBA" id="ARBA00007447"/>
    </source>
</evidence>
<feature type="domain" description="Peptidase A1" evidence="3">
    <location>
        <begin position="54"/>
        <end position="370"/>
    </location>
</feature>
<dbReference type="PANTHER" id="PTHR47965:SF31">
    <property type="entry name" value="PEPTIDASE A1 DOMAIN-CONTAINING PROTEIN"/>
    <property type="match status" value="1"/>
</dbReference>
<sequence length="386" mass="41434">MASSPFIFSALLLFTFSLSSSSSLAKQSPRPNALVLPITKDKTTLQYTTVINSGTSRDKPGTPLVAASLVFDLGGGHLWVETDTYYWSTTFQTSHCNSPMCYRAGSHGCSRCYSDYRPGCNADPCTLTFKNPVNGMVDTGDIASEGTRDLLNGLANGTVGMAGMGRHPVIGLPSQFAKAFGIKISKLTTTPLLVNPVLVADPIVYEPFVYGEKSPEYYIGVTAIKINEKTVPINGTTGLGGTKLSTVNPYTVLETSIFKAVTSAFVREATARNITRVPSVKPFGPCFSTKNVVVTRLGYAVPEFQLVLQSKDVLWRFFGANSMVSVRSDVICLGFVDGGVNAETSVMIGGLQLEDNLIEIDLAKNTLGFSSTLLGRQTNCANFNFT</sequence>
<dbReference type="PROSITE" id="PS51767">
    <property type="entry name" value="PEPTIDASE_A1"/>
    <property type="match status" value="1"/>
</dbReference>
<evidence type="ECO:0000259" key="3">
    <source>
        <dbReference type="PROSITE" id="PS51767"/>
    </source>
</evidence>
<dbReference type="Pfam" id="PF14543">
    <property type="entry name" value="TAXi_N"/>
    <property type="match status" value="1"/>
</dbReference>
<feature type="signal peptide" evidence="2">
    <location>
        <begin position="1"/>
        <end position="21"/>
    </location>
</feature>
<gene>
    <name evidence="4" type="ORF">HID58_079038</name>
</gene>
<protein>
    <recommendedName>
        <fullName evidence="3">Peptidase A1 domain-containing protein</fullName>
    </recommendedName>
</protein>
<dbReference type="Pfam" id="PF14541">
    <property type="entry name" value="TAXi_C"/>
    <property type="match status" value="1"/>
</dbReference>
<dbReference type="InterPro" id="IPR021109">
    <property type="entry name" value="Peptidase_aspartic_dom_sf"/>
</dbReference>
<dbReference type="InterPro" id="IPR001461">
    <property type="entry name" value="Aspartic_peptidase_A1"/>
</dbReference>
<comment type="similarity">
    <text evidence="1">Belongs to the peptidase A1 family.</text>
</comment>
<dbReference type="EMBL" id="JAGKQM010000018">
    <property type="protein sequence ID" value="KAH0861827.1"/>
    <property type="molecule type" value="Genomic_DNA"/>
</dbReference>
<feature type="chain" id="PRO_5046930072" description="Peptidase A1 domain-containing protein" evidence="2">
    <location>
        <begin position="22"/>
        <end position="386"/>
    </location>
</feature>
<keyword evidence="5" id="KW-1185">Reference proteome</keyword>
<dbReference type="PANTHER" id="PTHR47965">
    <property type="entry name" value="ASPARTYL PROTEASE-RELATED"/>
    <property type="match status" value="1"/>
</dbReference>
<proteinExistence type="inferred from homology"/>
<dbReference type="InterPro" id="IPR033121">
    <property type="entry name" value="PEPTIDASE_A1"/>
</dbReference>
<organism evidence="4 5">
    <name type="scientific">Brassica napus</name>
    <name type="common">Rape</name>
    <dbReference type="NCBI Taxonomy" id="3708"/>
    <lineage>
        <taxon>Eukaryota</taxon>
        <taxon>Viridiplantae</taxon>
        <taxon>Streptophyta</taxon>
        <taxon>Embryophyta</taxon>
        <taxon>Tracheophyta</taxon>
        <taxon>Spermatophyta</taxon>
        <taxon>Magnoliopsida</taxon>
        <taxon>eudicotyledons</taxon>
        <taxon>Gunneridae</taxon>
        <taxon>Pentapetalae</taxon>
        <taxon>rosids</taxon>
        <taxon>malvids</taxon>
        <taxon>Brassicales</taxon>
        <taxon>Brassicaceae</taxon>
        <taxon>Brassiceae</taxon>
        <taxon>Brassica</taxon>
    </lineage>
</organism>